<name>A0ABX8UQ27_9BURK</name>
<proteinExistence type="predicted"/>
<dbReference type="EMBL" id="CP080095">
    <property type="protein sequence ID" value="QYD70726.1"/>
    <property type="molecule type" value="Genomic_DNA"/>
</dbReference>
<evidence type="ECO:0000313" key="2">
    <source>
        <dbReference type="Proteomes" id="UP000826462"/>
    </source>
</evidence>
<gene>
    <name evidence="1" type="ORF">KZJ38_10840</name>
</gene>
<reference evidence="1 2" key="1">
    <citation type="submission" date="2021-07" db="EMBL/GenBank/DDBJ databases">
        <title>Paraburkholderia edwinii protects Aspergillus sp. from phenazines by acting as a toxin sponge.</title>
        <authorList>
            <person name="Dahlstrom K.M."/>
            <person name="Newman D.K."/>
        </authorList>
    </citation>
    <scope>NUCLEOTIDE SEQUENCE [LARGE SCALE GENOMIC DNA]</scope>
    <source>
        <strain evidence="1 2">Pe01</strain>
    </source>
</reference>
<sequence>MTKCDNPRCPVCYPNWREEEAAAKKRVEDDRQKCVDYWRHYQKLAETIVAVEDPIARNRRINAAYAGLWLDDRRFEWAGLAAFASKQVGCGLLHAAEMINKSNRQRDAYQEWERGSLPLERLSPYASPRMPIPNQISGESALNAYRMLVKGNMSLFLDIWPLHMLYKEFGLARFEQCLEERAQLRGSVIWPIANRVPFAAIRAEVRQGFRSIDAGNVTESVRLLARHEQINILQPAMYDDSGFEMLMRANQFAWALNIPTGSAREIQLTLANQCTVAGANAQIEIFSKQPLANLADPNQRMAFVMRAAERFHNLLQDPIERHSVENSHRLIAPPR</sequence>
<accession>A0ABX8UQ27</accession>
<protein>
    <submittedName>
        <fullName evidence="1">Uncharacterized protein</fullName>
    </submittedName>
</protein>
<organism evidence="1 2">
    <name type="scientific">Paraburkholderia edwinii</name>
    <dbReference type="NCBI Taxonomy" id="2861782"/>
    <lineage>
        <taxon>Bacteria</taxon>
        <taxon>Pseudomonadati</taxon>
        <taxon>Pseudomonadota</taxon>
        <taxon>Betaproteobacteria</taxon>
        <taxon>Burkholderiales</taxon>
        <taxon>Burkholderiaceae</taxon>
        <taxon>Paraburkholderia</taxon>
    </lineage>
</organism>
<dbReference type="InterPro" id="IPR019658">
    <property type="entry name" value="DUF2515"/>
</dbReference>
<dbReference type="Proteomes" id="UP000826462">
    <property type="component" value="Chromosome 1"/>
</dbReference>
<dbReference type="RefSeq" id="WP_219800030.1">
    <property type="nucleotide sequence ID" value="NZ_CP080095.1"/>
</dbReference>
<evidence type="ECO:0000313" key="1">
    <source>
        <dbReference type="EMBL" id="QYD70726.1"/>
    </source>
</evidence>
<dbReference type="Pfam" id="PF10720">
    <property type="entry name" value="DUF2515"/>
    <property type="match status" value="1"/>
</dbReference>
<keyword evidence="2" id="KW-1185">Reference proteome</keyword>